<dbReference type="EMBL" id="JAWDJX010000009">
    <property type="protein sequence ID" value="KAK3055340.1"/>
    <property type="molecule type" value="Genomic_DNA"/>
</dbReference>
<feature type="transmembrane region" description="Helical" evidence="4">
    <location>
        <begin position="477"/>
        <end position="498"/>
    </location>
</feature>
<evidence type="ECO:0000256" key="2">
    <source>
        <dbReference type="ARBA" id="ARBA00022475"/>
    </source>
</evidence>
<feature type="transmembrane region" description="Helical" evidence="4">
    <location>
        <begin position="168"/>
        <end position="195"/>
    </location>
</feature>
<feature type="region of interest" description="Disordered" evidence="3">
    <location>
        <begin position="839"/>
        <end position="895"/>
    </location>
</feature>
<feature type="transmembrane region" description="Helical" evidence="4">
    <location>
        <begin position="93"/>
        <end position="114"/>
    </location>
</feature>
<feature type="domain" description="Rhodopsin" evidence="5">
    <location>
        <begin position="32"/>
        <end position="290"/>
    </location>
</feature>
<feature type="transmembrane region" description="Helical" evidence="4">
    <location>
        <begin position="505"/>
        <end position="524"/>
    </location>
</feature>
<evidence type="ECO:0000313" key="7">
    <source>
        <dbReference type="Proteomes" id="UP001271007"/>
    </source>
</evidence>
<evidence type="ECO:0000313" key="6">
    <source>
        <dbReference type="EMBL" id="KAK3055340.1"/>
    </source>
</evidence>
<reference evidence="6" key="1">
    <citation type="submission" date="2023-04" db="EMBL/GenBank/DDBJ databases">
        <title>Black Yeasts Isolated from many extreme environments.</title>
        <authorList>
            <person name="Coleine C."/>
            <person name="Stajich J.E."/>
            <person name="Selbmann L."/>
        </authorList>
    </citation>
    <scope>NUCLEOTIDE SEQUENCE</scope>
    <source>
        <strain evidence="6">CCFEE 5312</strain>
    </source>
</reference>
<feature type="transmembrane region" description="Helical" evidence="4">
    <location>
        <begin position="12"/>
        <end position="32"/>
    </location>
</feature>
<feature type="compositionally biased region" description="Polar residues" evidence="3">
    <location>
        <begin position="361"/>
        <end position="374"/>
    </location>
</feature>
<protein>
    <recommendedName>
        <fullName evidence="5">Rhodopsin domain-containing protein</fullName>
    </recommendedName>
</protein>
<evidence type="ECO:0000256" key="3">
    <source>
        <dbReference type="SAM" id="MobiDB-lite"/>
    </source>
</evidence>
<dbReference type="Gene3D" id="1.20.1250.20">
    <property type="entry name" value="MFS general substrate transporter like domains"/>
    <property type="match status" value="2"/>
</dbReference>
<dbReference type="Proteomes" id="UP001271007">
    <property type="component" value="Unassembled WGS sequence"/>
</dbReference>
<keyword evidence="7" id="KW-1185">Reference proteome</keyword>
<comment type="caution">
    <text evidence="6">The sequence shown here is derived from an EMBL/GenBank/DDBJ whole genome shotgun (WGS) entry which is preliminary data.</text>
</comment>
<feature type="transmembrane region" description="Helical" evidence="4">
    <location>
        <begin position="747"/>
        <end position="766"/>
    </location>
</feature>
<feature type="transmembrane region" description="Helical" evidence="4">
    <location>
        <begin position="778"/>
        <end position="801"/>
    </location>
</feature>
<dbReference type="SUPFAM" id="SSF103473">
    <property type="entry name" value="MFS general substrate transporter"/>
    <property type="match status" value="1"/>
</dbReference>
<organism evidence="6 7">
    <name type="scientific">Extremus antarcticus</name>
    <dbReference type="NCBI Taxonomy" id="702011"/>
    <lineage>
        <taxon>Eukaryota</taxon>
        <taxon>Fungi</taxon>
        <taxon>Dikarya</taxon>
        <taxon>Ascomycota</taxon>
        <taxon>Pezizomycotina</taxon>
        <taxon>Dothideomycetes</taxon>
        <taxon>Dothideomycetidae</taxon>
        <taxon>Mycosphaerellales</taxon>
        <taxon>Extremaceae</taxon>
        <taxon>Extremus</taxon>
    </lineage>
</organism>
<feature type="transmembrane region" description="Helical" evidence="4">
    <location>
        <begin position="530"/>
        <end position="556"/>
    </location>
</feature>
<proteinExistence type="predicted"/>
<dbReference type="GO" id="GO:0022857">
    <property type="term" value="F:transmembrane transporter activity"/>
    <property type="evidence" value="ECO:0007669"/>
    <property type="project" value="InterPro"/>
</dbReference>
<dbReference type="InterPro" id="IPR036259">
    <property type="entry name" value="MFS_trans_sf"/>
</dbReference>
<keyword evidence="4" id="KW-1133">Transmembrane helix</keyword>
<dbReference type="PANTHER" id="PTHR43702">
    <property type="entry name" value="L-FUCOSE-PROTON SYMPORTER"/>
    <property type="match status" value="1"/>
</dbReference>
<dbReference type="InterPro" id="IPR011701">
    <property type="entry name" value="MFS"/>
</dbReference>
<feature type="region of interest" description="Disordered" evidence="3">
    <location>
        <begin position="326"/>
        <end position="378"/>
    </location>
</feature>
<sequence length="895" mass="97435">MAENHGDFQGRSGAVLAVTILMVALCSIFVALRMISRAVVVKKVTVDDYFIVLAWIIAVGLSSAICLGCAWGLGRHEDNVPEQWQKTLRKADYVFSVLYQPALMATKTSILAFYLTLPTSNRIFKWACIGTLVAVNAGGLALGLFTVFQCDPVGAAFDYPVPLSASCTGIITIYLSSTPLNIITDLAVLLLPMPILTGMRLPRKQKIILIITFSFGAFVAAVDVVRIVYLQGAARTRLREIAMFDDGGIREAEHTDFSWYASLSFMWSAIEVNVGIMCACVPGLKPLVSRFLPSMLREAGDPLSRDGSFSGTVDANKMHQIQRVPSMRSLPEDVRRRDFSASPQTPRGDDEPMGLMDFLTTPETRQKSSATNDDSGPMGMMDFLTTPEMNELPPVERTHTALTNTSRHTAPAEPTFFDFVNMKRKKGLPYVTTRESVFPISVVTVVFFIWGFEYGLLDVLNQQFQRVAHMSSGQGTAIHSAYFAGYLFGPTCVGHLVLKHWGFKACFTVGLSIFACGTLIFWPAAVLTSFPAFVITNFIVAFGLSILEVAANPFIALCGPAEYSEIRLNLSQAVQAVGSIVAPLIANKAFFTKVMHAPSLVDTQWAYLGISLFTILLAVGYYYIPLPEATDDELEDAAERLDGANKVKIGNYSVIWVTLAIGVFSQFCYVGAQEANATNYDAYLGVIALKFNAANNMAIAHTTFAVSRFLAAGLGLWIKPRYLMLFFYVGSILFSALAMHYRSNAGVGLMVMVFFFEGPLFSLIFAQCLRGLGRHTKLASVFITTAVSGGSVFAPISSTIASSGRGAMLAIIVPVVVLAAGTVFPIYLNISPQARKQCDPIKDAMTPDGSRGGSDSSRTSRAFSFLHMGKKPASPTAEWREQKGMELSPVRHGLA</sequence>
<dbReference type="GO" id="GO:0005886">
    <property type="term" value="C:plasma membrane"/>
    <property type="evidence" value="ECO:0007669"/>
    <property type="project" value="UniProtKB-SubCell"/>
</dbReference>
<feature type="transmembrane region" description="Helical" evidence="4">
    <location>
        <begin position="436"/>
        <end position="457"/>
    </location>
</feature>
<evidence type="ECO:0000259" key="5">
    <source>
        <dbReference type="Pfam" id="PF20684"/>
    </source>
</evidence>
<evidence type="ECO:0000256" key="4">
    <source>
        <dbReference type="SAM" id="Phobius"/>
    </source>
</evidence>
<comment type="subcellular location">
    <subcellularLocation>
        <location evidence="1">Cell inner membrane</location>
        <topology evidence="1">Multi-pass membrane protein</topology>
    </subcellularLocation>
</comment>
<dbReference type="PANTHER" id="PTHR43702:SF13">
    <property type="entry name" value="MONOSACCHARIDE TRANSPORTER, PUTATIVE (AFU_ORTHOLOGUE AFUA_4G06630)-RELATED"/>
    <property type="match status" value="1"/>
</dbReference>
<feature type="transmembrane region" description="Helical" evidence="4">
    <location>
        <begin position="807"/>
        <end position="828"/>
    </location>
</feature>
<gene>
    <name evidence="6" type="ORF">LTR09_003893</name>
</gene>
<feature type="transmembrane region" description="Helical" evidence="4">
    <location>
        <begin position="52"/>
        <end position="73"/>
    </location>
</feature>
<feature type="compositionally biased region" description="Basic and acidic residues" evidence="3">
    <location>
        <begin position="330"/>
        <end position="339"/>
    </location>
</feature>
<accession>A0AAJ0DRJ5</accession>
<feature type="transmembrane region" description="Helical" evidence="4">
    <location>
        <begin position="207"/>
        <end position="229"/>
    </location>
</feature>
<dbReference type="AlphaFoldDB" id="A0AAJ0DRJ5"/>
<dbReference type="Pfam" id="PF07690">
    <property type="entry name" value="MFS_1"/>
    <property type="match status" value="1"/>
</dbReference>
<dbReference type="InterPro" id="IPR050375">
    <property type="entry name" value="MFS_TsgA-like"/>
</dbReference>
<feature type="transmembrane region" description="Helical" evidence="4">
    <location>
        <begin position="725"/>
        <end position="741"/>
    </location>
</feature>
<feature type="transmembrane region" description="Helical" evidence="4">
    <location>
        <begin position="605"/>
        <end position="624"/>
    </location>
</feature>
<keyword evidence="4" id="KW-0812">Transmembrane</keyword>
<dbReference type="Pfam" id="PF20684">
    <property type="entry name" value="Fung_rhodopsin"/>
    <property type="match status" value="1"/>
</dbReference>
<feature type="transmembrane region" description="Helical" evidence="4">
    <location>
        <begin position="649"/>
        <end position="672"/>
    </location>
</feature>
<feature type="transmembrane region" description="Helical" evidence="4">
    <location>
        <begin position="126"/>
        <end position="148"/>
    </location>
</feature>
<keyword evidence="4" id="KW-0472">Membrane</keyword>
<dbReference type="InterPro" id="IPR049326">
    <property type="entry name" value="Rhodopsin_dom_fungi"/>
</dbReference>
<evidence type="ECO:0000256" key="1">
    <source>
        <dbReference type="ARBA" id="ARBA00004429"/>
    </source>
</evidence>
<keyword evidence="2" id="KW-1003">Cell membrane</keyword>
<name>A0AAJ0DRJ5_9PEZI</name>